<name>A0A2W4XUW6_9CYAN</name>
<evidence type="ECO:0000256" key="1">
    <source>
        <dbReference type="SAM" id="MobiDB-lite"/>
    </source>
</evidence>
<dbReference type="EMBL" id="QBML01000019">
    <property type="protein sequence ID" value="PZO39181.1"/>
    <property type="molecule type" value="Genomic_DNA"/>
</dbReference>
<dbReference type="InterPro" id="IPR019882">
    <property type="entry name" value="CHP03643"/>
</dbReference>
<evidence type="ECO:0000313" key="2">
    <source>
        <dbReference type="EMBL" id="PZO39181.1"/>
    </source>
</evidence>
<organism evidence="2 3">
    <name type="scientific">Pseudanabaena frigida</name>
    <dbReference type="NCBI Taxonomy" id="945775"/>
    <lineage>
        <taxon>Bacteria</taxon>
        <taxon>Bacillati</taxon>
        <taxon>Cyanobacteriota</taxon>
        <taxon>Cyanophyceae</taxon>
        <taxon>Pseudanabaenales</taxon>
        <taxon>Pseudanabaenaceae</taxon>
        <taxon>Pseudanabaena</taxon>
    </lineage>
</organism>
<dbReference type="NCBIfam" id="TIGR03643">
    <property type="entry name" value="TIGR03643 family protein"/>
    <property type="match status" value="1"/>
</dbReference>
<feature type="region of interest" description="Disordered" evidence="1">
    <location>
        <begin position="64"/>
        <end position="89"/>
    </location>
</feature>
<dbReference type="Pfam" id="PF10985">
    <property type="entry name" value="DUF2805"/>
    <property type="match status" value="1"/>
</dbReference>
<reference evidence="2 3" key="1">
    <citation type="submission" date="2018-04" db="EMBL/GenBank/DDBJ databases">
        <authorList>
            <person name="Go L.Y."/>
            <person name="Mitchell J.A."/>
        </authorList>
    </citation>
    <scope>NUCLEOTIDE SEQUENCE [LARGE SCALE GENOMIC DNA]</scope>
    <source>
        <strain evidence="2">ULC066bin1</strain>
    </source>
</reference>
<accession>A0A2W4XUW6</accession>
<sequence length="89" mass="10669">MDKQKVKMLTDTDIDRIVEMAWEDRTTFDTIYDQFGISEPEVIKIMRKSMKRSSFLMWRERVSGRKTKHAATSEAQRFRCDRQDKPKAH</sequence>
<reference evidence="2 3" key="2">
    <citation type="submission" date="2018-06" db="EMBL/GenBank/DDBJ databases">
        <title>Metagenomic assembly of (sub)arctic Cyanobacteria and their associated microbiome from non-axenic cultures.</title>
        <authorList>
            <person name="Baurain D."/>
        </authorList>
    </citation>
    <scope>NUCLEOTIDE SEQUENCE [LARGE SCALE GENOMIC DNA]</scope>
    <source>
        <strain evidence="2">ULC066bin1</strain>
    </source>
</reference>
<feature type="compositionally biased region" description="Basic and acidic residues" evidence="1">
    <location>
        <begin position="76"/>
        <end position="89"/>
    </location>
</feature>
<evidence type="ECO:0000313" key="3">
    <source>
        <dbReference type="Proteomes" id="UP000249467"/>
    </source>
</evidence>
<dbReference type="Proteomes" id="UP000249467">
    <property type="component" value="Unassembled WGS sequence"/>
</dbReference>
<gene>
    <name evidence="2" type="ORF">DCF19_14495</name>
</gene>
<comment type="caution">
    <text evidence="2">The sequence shown here is derived from an EMBL/GenBank/DDBJ whole genome shotgun (WGS) entry which is preliminary data.</text>
</comment>
<dbReference type="AlphaFoldDB" id="A0A2W4XUW6"/>
<protein>
    <submittedName>
        <fullName evidence="2">TIGR03643 family protein</fullName>
    </submittedName>
</protein>
<proteinExistence type="predicted"/>